<dbReference type="EMBL" id="LR862148">
    <property type="protein sequence ID" value="CAD1831094.1"/>
    <property type="molecule type" value="Genomic_DNA"/>
</dbReference>
<dbReference type="AlphaFoldDB" id="A0A6V7PJV1"/>
<evidence type="ECO:0000313" key="1">
    <source>
        <dbReference type="EMBL" id="CAD1831094.1"/>
    </source>
</evidence>
<accession>A0A6V7PJV1</accession>
<protein>
    <submittedName>
        <fullName evidence="1">Uncharacterized protein</fullName>
    </submittedName>
</protein>
<gene>
    <name evidence="1" type="ORF">CB5_LOCUS14305</name>
</gene>
<organism evidence="1">
    <name type="scientific">Ananas comosus var. bracteatus</name>
    <name type="common">red pineapple</name>
    <dbReference type="NCBI Taxonomy" id="296719"/>
    <lineage>
        <taxon>Eukaryota</taxon>
        <taxon>Viridiplantae</taxon>
        <taxon>Streptophyta</taxon>
        <taxon>Embryophyta</taxon>
        <taxon>Tracheophyta</taxon>
        <taxon>Spermatophyta</taxon>
        <taxon>Magnoliopsida</taxon>
        <taxon>Liliopsida</taxon>
        <taxon>Poales</taxon>
        <taxon>Bromeliaceae</taxon>
        <taxon>Bromelioideae</taxon>
        <taxon>Ananas</taxon>
    </lineage>
</organism>
<dbReference type="SMART" id="SM00248">
    <property type="entry name" value="ANK"/>
    <property type="match status" value="2"/>
</dbReference>
<dbReference type="InterPro" id="IPR002110">
    <property type="entry name" value="Ankyrin_rpt"/>
</dbReference>
<proteinExistence type="predicted"/>
<sequence>MATAARADAEGIDNPITNCDHTMLERQRKYMNYKLLEALQRRDQTMFEPQRERMDYEFLKALQGGDKRTVERFLPQEVTAIDITDADNVADQAGRRSWRGVTGGGNLALHIAADFGHFELAQLICARDSSLLRVSNAAGKTPLHCAARAGADQIVSLFISEARRCEEEVLRATDREGKTALHVAAEEGRVAAARVFDV</sequence>
<dbReference type="InterPro" id="IPR036770">
    <property type="entry name" value="Ankyrin_rpt-contain_sf"/>
</dbReference>
<dbReference type="Gene3D" id="1.25.40.20">
    <property type="entry name" value="Ankyrin repeat-containing domain"/>
    <property type="match status" value="1"/>
</dbReference>
<dbReference type="Pfam" id="PF12796">
    <property type="entry name" value="Ank_2"/>
    <property type="match status" value="1"/>
</dbReference>
<reference evidence="1" key="1">
    <citation type="submission" date="2020-07" db="EMBL/GenBank/DDBJ databases">
        <authorList>
            <person name="Lin J."/>
        </authorList>
    </citation>
    <scope>NUCLEOTIDE SEQUENCE</scope>
</reference>
<name>A0A6V7PJV1_ANACO</name>
<dbReference type="PANTHER" id="PTHR24121">
    <property type="entry name" value="NO MECHANORECEPTOR POTENTIAL C, ISOFORM D-RELATED"/>
    <property type="match status" value="1"/>
</dbReference>
<dbReference type="PANTHER" id="PTHR24121:SF21">
    <property type="entry name" value="ANKYRIN REPEAT FAMILY PROTEIN"/>
    <property type="match status" value="1"/>
</dbReference>
<dbReference type="SUPFAM" id="SSF48403">
    <property type="entry name" value="Ankyrin repeat"/>
    <property type="match status" value="1"/>
</dbReference>